<evidence type="ECO:0000256" key="1">
    <source>
        <dbReference type="SAM" id="MobiDB-lite"/>
    </source>
</evidence>
<evidence type="ECO:0000313" key="2">
    <source>
        <dbReference type="Proteomes" id="UP000189701"/>
    </source>
</evidence>
<sequence>MLILAFQPMLLSPVQRSSDPESLLRSATNQAIISTATAATAFHPSMPTTSRPSTPAAPSPPAPAASPPLATDVQKRGLPAQPAASDSLSTSSEYSGTEGEVEEEEDEGQESATDPLSSTRGDADPSLPSSFDDNNA</sequence>
<proteinExistence type="predicted"/>
<feature type="compositionally biased region" description="Low complexity" evidence="1">
    <location>
        <begin position="83"/>
        <end position="98"/>
    </location>
</feature>
<accession>A0A1U7W7E2</accession>
<reference evidence="2" key="1">
    <citation type="journal article" date="2013" name="Genome Biol.">
        <title>Reference genomes and transcriptomes of Nicotiana sylvestris and Nicotiana tomentosiformis.</title>
        <authorList>
            <person name="Sierro N."/>
            <person name="Battey J.N."/>
            <person name="Ouadi S."/>
            <person name="Bovet L."/>
            <person name="Goepfert S."/>
            <person name="Bakaher N."/>
            <person name="Peitsch M.C."/>
            <person name="Ivanov N.V."/>
        </authorList>
    </citation>
    <scope>NUCLEOTIDE SEQUENCE [LARGE SCALE GENOMIC DNA]</scope>
</reference>
<dbReference type="RefSeq" id="XP_009770175.1">
    <property type="nucleotide sequence ID" value="XM_009771873.1"/>
</dbReference>
<gene>
    <name evidence="3" type="primary">LOC104220907</name>
</gene>
<feature type="compositionally biased region" description="Low complexity" evidence="1">
    <location>
        <begin position="35"/>
        <end position="54"/>
    </location>
</feature>
<feature type="region of interest" description="Disordered" evidence="1">
    <location>
        <begin position="35"/>
        <end position="136"/>
    </location>
</feature>
<dbReference type="AlphaFoldDB" id="A0A1U7W7E2"/>
<keyword evidence="2" id="KW-1185">Reference proteome</keyword>
<feature type="compositionally biased region" description="Acidic residues" evidence="1">
    <location>
        <begin position="99"/>
        <end position="109"/>
    </location>
</feature>
<dbReference type="Proteomes" id="UP000189701">
    <property type="component" value="Unplaced"/>
</dbReference>
<feature type="compositionally biased region" description="Polar residues" evidence="1">
    <location>
        <begin position="127"/>
        <end position="136"/>
    </location>
</feature>
<evidence type="ECO:0000313" key="3">
    <source>
        <dbReference type="RefSeq" id="XP_009770175.1"/>
    </source>
</evidence>
<name>A0A1U7W7E2_NICSY</name>
<feature type="compositionally biased region" description="Pro residues" evidence="1">
    <location>
        <begin position="55"/>
        <end position="66"/>
    </location>
</feature>
<organism evidence="2 3">
    <name type="scientific">Nicotiana sylvestris</name>
    <name type="common">Wood tobacco</name>
    <name type="synonym">South American tobacco</name>
    <dbReference type="NCBI Taxonomy" id="4096"/>
    <lineage>
        <taxon>Eukaryota</taxon>
        <taxon>Viridiplantae</taxon>
        <taxon>Streptophyta</taxon>
        <taxon>Embryophyta</taxon>
        <taxon>Tracheophyta</taxon>
        <taxon>Spermatophyta</taxon>
        <taxon>Magnoliopsida</taxon>
        <taxon>eudicotyledons</taxon>
        <taxon>Gunneridae</taxon>
        <taxon>Pentapetalae</taxon>
        <taxon>asterids</taxon>
        <taxon>lamiids</taxon>
        <taxon>Solanales</taxon>
        <taxon>Solanaceae</taxon>
        <taxon>Nicotianoideae</taxon>
        <taxon>Nicotianeae</taxon>
        <taxon>Nicotiana</taxon>
    </lineage>
</organism>
<reference evidence="3" key="2">
    <citation type="submission" date="2025-08" db="UniProtKB">
        <authorList>
            <consortium name="RefSeq"/>
        </authorList>
    </citation>
    <scope>IDENTIFICATION</scope>
    <source>
        <tissue evidence="3">Leaf</tissue>
    </source>
</reference>
<protein>
    <submittedName>
        <fullName evidence="3">Predicted GPI-anchored protein 58</fullName>
    </submittedName>
</protein>